<evidence type="ECO:0000256" key="11">
    <source>
        <dbReference type="RuleBase" id="RU000488"/>
    </source>
</evidence>
<feature type="compositionally biased region" description="Low complexity" evidence="12">
    <location>
        <begin position="19"/>
        <end position="37"/>
    </location>
</feature>
<gene>
    <name evidence="13" type="ORF">B0T24DRAFT_617956</name>
</gene>
<evidence type="ECO:0000256" key="3">
    <source>
        <dbReference type="ARBA" id="ARBA00022448"/>
    </source>
</evidence>
<evidence type="ECO:0000256" key="12">
    <source>
        <dbReference type="SAM" id="MobiDB-lite"/>
    </source>
</evidence>
<evidence type="ECO:0000256" key="5">
    <source>
        <dbReference type="ARBA" id="ARBA00022737"/>
    </source>
</evidence>
<feature type="compositionally biased region" description="Basic and acidic residues" evidence="12">
    <location>
        <begin position="1"/>
        <end position="15"/>
    </location>
</feature>
<keyword evidence="5" id="KW-0677">Repeat</keyword>
<keyword evidence="6" id="KW-0999">Mitochondrion inner membrane</keyword>
<dbReference type="Gene3D" id="1.50.40.10">
    <property type="entry name" value="Mitochondrial carrier domain"/>
    <property type="match status" value="1"/>
</dbReference>
<evidence type="ECO:0000313" key="13">
    <source>
        <dbReference type="EMBL" id="KAK3376079.1"/>
    </source>
</evidence>
<organism evidence="13 14">
    <name type="scientific">Lasiosphaeria ovina</name>
    <dbReference type="NCBI Taxonomy" id="92902"/>
    <lineage>
        <taxon>Eukaryota</taxon>
        <taxon>Fungi</taxon>
        <taxon>Dikarya</taxon>
        <taxon>Ascomycota</taxon>
        <taxon>Pezizomycotina</taxon>
        <taxon>Sordariomycetes</taxon>
        <taxon>Sordariomycetidae</taxon>
        <taxon>Sordariales</taxon>
        <taxon>Lasiosphaeriaceae</taxon>
        <taxon>Lasiosphaeria</taxon>
    </lineage>
</organism>
<dbReference type="PANTHER" id="PTHR45624:SF26">
    <property type="entry name" value="CARRIER PROTEIN, PUTATIVE (AFU_ORTHOLOGUE AFUA_1G07710)-RELATED"/>
    <property type="match status" value="1"/>
</dbReference>
<evidence type="ECO:0000256" key="1">
    <source>
        <dbReference type="ARBA" id="ARBA00004225"/>
    </source>
</evidence>
<reference evidence="13" key="1">
    <citation type="journal article" date="2023" name="Mol. Phylogenet. Evol.">
        <title>Genome-scale phylogeny and comparative genomics of the fungal order Sordariales.</title>
        <authorList>
            <person name="Hensen N."/>
            <person name="Bonometti L."/>
            <person name="Westerberg I."/>
            <person name="Brannstrom I.O."/>
            <person name="Guillou S."/>
            <person name="Cros-Aarteil S."/>
            <person name="Calhoun S."/>
            <person name="Haridas S."/>
            <person name="Kuo A."/>
            <person name="Mondo S."/>
            <person name="Pangilinan J."/>
            <person name="Riley R."/>
            <person name="LaButti K."/>
            <person name="Andreopoulos B."/>
            <person name="Lipzen A."/>
            <person name="Chen C."/>
            <person name="Yan M."/>
            <person name="Daum C."/>
            <person name="Ng V."/>
            <person name="Clum A."/>
            <person name="Steindorff A."/>
            <person name="Ohm R.A."/>
            <person name="Martin F."/>
            <person name="Silar P."/>
            <person name="Natvig D.O."/>
            <person name="Lalanne C."/>
            <person name="Gautier V."/>
            <person name="Ament-Velasquez S.L."/>
            <person name="Kruys A."/>
            <person name="Hutchinson M.I."/>
            <person name="Powell A.J."/>
            <person name="Barry K."/>
            <person name="Miller A.N."/>
            <person name="Grigoriev I.V."/>
            <person name="Debuchy R."/>
            <person name="Gladieux P."/>
            <person name="Hiltunen Thoren M."/>
            <person name="Johannesson H."/>
        </authorList>
    </citation>
    <scope>NUCLEOTIDE SEQUENCE</scope>
    <source>
        <strain evidence="13">CBS 958.72</strain>
    </source>
</reference>
<feature type="repeat" description="Solcar" evidence="10">
    <location>
        <begin position="217"/>
        <end position="324"/>
    </location>
</feature>
<dbReference type="PROSITE" id="PS50920">
    <property type="entry name" value="SOLCAR"/>
    <property type="match status" value="1"/>
</dbReference>
<comment type="subcellular location">
    <subcellularLocation>
        <location evidence="1">Mitochondrion membrane</location>
        <topology evidence="1">Multi-pass membrane protein</topology>
    </subcellularLocation>
</comment>
<dbReference type="GO" id="GO:0031966">
    <property type="term" value="C:mitochondrial membrane"/>
    <property type="evidence" value="ECO:0007669"/>
    <property type="project" value="UniProtKB-SubCell"/>
</dbReference>
<proteinExistence type="inferred from homology"/>
<evidence type="ECO:0000256" key="7">
    <source>
        <dbReference type="ARBA" id="ARBA00022989"/>
    </source>
</evidence>
<dbReference type="Proteomes" id="UP001287356">
    <property type="component" value="Unassembled WGS sequence"/>
</dbReference>
<evidence type="ECO:0000313" key="14">
    <source>
        <dbReference type="Proteomes" id="UP001287356"/>
    </source>
</evidence>
<comment type="caution">
    <text evidence="13">The sequence shown here is derived from an EMBL/GenBank/DDBJ whole genome shotgun (WGS) entry which is preliminary data.</text>
</comment>
<protein>
    <submittedName>
        <fullName evidence="13">Mitochondrial carrier domain-containing protein</fullName>
    </submittedName>
</protein>
<evidence type="ECO:0000256" key="6">
    <source>
        <dbReference type="ARBA" id="ARBA00022792"/>
    </source>
</evidence>
<name>A0AAE0NB39_9PEZI</name>
<comment type="similarity">
    <text evidence="2 11">Belongs to the mitochondrial carrier (TC 2.A.29) family.</text>
</comment>
<evidence type="ECO:0000256" key="2">
    <source>
        <dbReference type="ARBA" id="ARBA00006375"/>
    </source>
</evidence>
<evidence type="ECO:0000256" key="4">
    <source>
        <dbReference type="ARBA" id="ARBA00022692"/>
    </source>
</evidence>
<dbReference type="GO" id="GO:0022857">
    <property type="term" value="F:transmembrane transporter activity"/>
    <property type="evidence" value="ECO:0007669"/>
    <property type="project" value="TreeGrafter"/>
</dbReference>
<accession>A0AAE0NB39</accession>
<dbReference type="Pfam" id="PF00153">
    <property type="entry name" value="Mito_carr"/>
    <property type="match status" value="1"/>
</dbReference>
<dbReference type="AlphaFoldDB" id="A0AAE0NB39"/>
<dbReference type="EMBL" id="JAULSN010000003">
    <property type="protein sequence ID" value="KAK3376079.1"/>
    <property type="molecule type" value="Genomic_DNA"/>
</dbReference>
<keyword evidence="4 10" id="KW-0812">Transmembrane</keyword>
<dbReference type="InterPro" id="IPR023395">
    <property type="entry name" value="MCP_dom_sf"/>
</dbReference>
<sequence>MTRSSTDGHESKTTRDASSSESSKGSPHKSQNPHSQNLQNLQQSSLYPYTPVGIGILPVVPDASQLPEKAPSSNAAMGASAAGVRALTSQAVAFYFRAPVKAFFRTRVDYLAYARAVQETALNQRALSQLHPLPAAASGSSISGAWLWFKLRMHATTPGVLASAVRHDGWRVVPDQVLPPLLANVGVGAVLYTSYLQILGRLHPESSFASKRVYPPPAPLETFTAGFLAGTIQSVAAAPLDAVQARYDLGAYAAGMTGSGNPVPSTGPATAAALERPKSMWSFGAAKLREIGVRGIFAGWGLSFLKDSMGSAVFFATFEYLKAQGYYSFVTWYYGALNADAVIVLSRKRPAPAARTADGFGSSHDDVAAAAASHMPTVIRPHYAIEPTFLLLAGTGASVSQQVVLHPLSHIQVEHWERLEALDAQVRKMRRDDRIASSSSSKPAAVGVSRQQPRWRMFQAYCDAYRQSWAKCRAEARDAGLTMRRWLYRGFWWNTIRQVPSTSAGLIIFELVRRKYGLGADQVRISKDGYDILLN</sequence>
<evidence type="ECO:0000256" key="10">
    <source>
        <dbReference type="PROSITE-ProRule" id="PRU00282"/>
    </source>
</evidence>
<keyword evidence="14" id="KW-1185">Reference proteome</keyword>
<evidence type="ECO:0000256" key="8">
    <source>
        <dbReference type="ARBA" id="ARBA00023128"/>
    </source>
</evidence>
<dbReference type="InterPro" id="IPR050567">
    <property type="entry name" value="Mitochondrial_Carrier"/>
</dbReference>
<keyword evidence="7" id="KW-1133">Transmembrane helix</keyword>
<keyword evidence="8" id="KW-0496">Mitochondrion</keyword>
<reference evidence="13" key="2">
    <citation type="submission" date="2023-06" db="EMBL/GenBank/DDBJ databases">
        <authorList>
            <consortium name="Lawrence Berkeley National Laboratory"/>
            <person name="Haridas S."/>
            <person name="Hensen N."/>
            <person name="Bonometti L."/>
            <person name="Westerberg I."/>
            <person name="Brannstrom I.O."/>
            <person name="Guillou S."/>
            <person name="Cros-Aarteil S."/>
            <person name="Calhoun S."/>
            <person name="Kuo A."/>
            <person name="Mondo S."/>
            <person name="Pangilinan J."/>
            <person name="Riley R."/>
            <person name="Labutti K."/>
            <person name="Andreopoulos B."/>
            <person name="Lipzen A."/>
            <person name="Chen C."/>
            <person name="Yanf M."/>
            <person name="Daum C."/>
            <person name="Ng V."/>
            <person name="Clum A."/>
            <person name="Steindorff A."/>
            <person name="Ohm R."/>
            <person name="Martin F."/>
            <person name="Silar P."/>
            <person name="Natvig D."/>
            <person name="Lalanne C."/>
            <person name="Gautier V."/>
            <person name="Ament-Velasquez S.L."/>
            <person name="Kruys A."/>
            <person name="Hutchinson M.I."/>
            <person name="Powell A.J."/>
            <person name="Barry K."/>
            <person name="Miller A.N."/>
            <person name="Grigoriev I.V."/>
            <person name="Debuchy R."/>
            <person name="Gladieux P."/>
            <person name="Thoren M.H."/>
            <person name="Johannesson H."/>
        </authorList>
    </citation>
    <scope>NUCLEOTIDE SEQUENCE</scope>
    <source>
        <strain evidence="13">CBS 958.72</strain>
    </source>
</reference>
<keyword evidence="9 10" id="KW-0472">Membrane</keyword>
<dbReference type="SUPFAM" id="SSF103506">
    <property type="entry name" value="Mitochondrial carrier"/>
    <property type="match status" value="1"/>
</dbReference>
<dbReference type="InterPro" id="IPR018108">
    <property type="entry name" value="MCP_transmembrane"/>
</dbReference>
<feature type="region of interest" description="Disordered" evidence="12">
    <location>
        <begin position="1"/>
        <end position="37"/>
    </location>
</feature>
<dbReference type="PANTHER" id="PTHR45624">
    <property type="entry name" value="MITOCHONDRIAL BASIC AMINO ACIDS TRANSPORTER-RELATED"/>
    <property type="match status" value="1"/>
</dbReference>
<evidence type="ECO:0000256" key="9">
    <source>
        <dbReference type="ARBA" id="ARBA00023136"/>
    </source>
</evidence>
<keyword evidence="3 11" id="KW-0813">Transport</keyword>